<gene>
    <name evidence="3" type="ORF">SEMRO_253_G099860.1</name>
</gene>
<feature type="chain" id="PRO_5040368688" evidence="1">
    <location>
        <begin position="27"/>
        <end position="397"/>
    </location>
</feature>
<proteinExistence type="predicted"/>
<dbReference type="PANTHER" id="PTHR13271:SF151">
    <property type="entry name" value="SET DOMAIN-CONTAINING PROTEIN 4"/>
    <property type="match status" value="1"/>
</dbReference>
<dbReference type="InterPro" id="IPR050600">
    <property type="entry name" value="SETD3_SETD6_MTase"/>
</dbReference>
<evidence type="ECO:0000313" key="3">
    <source>
        <dbReference type="EMBL" id="CAB9506078.1"/>
    </source>
</evidence>
<evidence type="ECO:0000256" key="1">
    <source>
        <dbReference type="SAM" id="SignalP"/>
    </source>
</evidence>
<organism evidence="3 4">
    <name type="scientific">Seminavis robusta</name>
    <dbReference type="NCBI Taxonomy" id="568900"/>
    <lineage>
        <taxon>Eukaryota</taxon>
        <taxon>Sar</taxon>
        <taxon>Stramenopiles</taxon>
        <taxon>Ochrophyta</taxon>
        <taxon>Bacillariophyta</taxon>
        <taxon>Bacillariophyceae</taxon>
        <taxon>Bacillariophycidae</taxon>
        <taxon>Naviculales</taxon>
        <taxon>Naviculaceae</taxon>
        <taxon>Seminavis</taxon>
    </lineage>
</organism>
<dbReference type="AlphaFoldDB" id="A0A9N8H8V5"/>
<accession>A0A9N8H8V5</accession>
<dbReference type="GO" id="GO:0016279">
    <property type="term" value="F:protein-lysine N-methyltransferase activity"/>
    <property type="evidence" value="ECO:0007669"/>
    <property type="project" value="TreeGrafter"/>
</dbReference>
<sequence length="397" mass="44565">MRLPCLLFHSVCLLLSSSSLLSSVEALASRSSNKKKTKKPAATKKGFGASKQPLQPALFLPDESPAVQDLLAFLEHHECEGMEGTAIGYHPQTKIRGLFATQDFEAGEYLLGIPFVPTCVTLAVDPDISVAETSDAELGFRLWQKLIHQENNSLLKPYWQSLPTWHEHFDASPDFWTDSQIQALEFPPIIEKTRQRIQSVQQLAAAQGLLKDQEVKELQFATWLVKSRGFSLLKPIIQHSNNNDDEESSSEPPTTAISGKTVLIPYLDMINHNKNDAANAELQVLETKLEEESMYALQAIRPIAKGSEITLCYGTGRETSVEMLCHYGFLPPSNQQNDKVFEKDWNDFAWSTTMEQDQQELQALLAARDDQSQDTTTGKRTILEFRIQMKRALASKQ</sequence>
<protein>
    <submittedName>
        <fullName evidence="3">SET</fullName>
    </submittedName>
</protein>
<dbReference type="SUPFAM" id="SSF82199">
    <property type="entry name" value="SET domain"/>
    <property type="match status" value="1"/>
</dbReference>
<comment type="caution">
    <text evidence="3">The sequence shown here is derived from an EMBL/GenBank/DDBJ whole genome shotgun (WGS) entry which is preliminary data.</text>
</comment>
<dbReference type="OrthoDB" id="196965at2759"/>
<dbReference type="InterPro" id="IPR001214">
    <property type="entry name" value="SET_dom"/>
</dbReference>
<dbReference type="Pfam" id="PF00856">
    <property type="entry name" value="SET"/>
    <property type="match status" value="1"/>
</dbReference>
<reference evidence="3" key="1">
    <citation type="submission" date="2020-06" db="EMBL/GenBank/DDBJ databases">
        <authorList>
            <consortium name="Plant Systems Biology data submission"/>
        </authorList>
    </citation>
    <scope>NUCLEOTIDE SEQUENCE</scope>
    <source>
        <strain evidence="3">D6</strain>
    </source>
</reference>
<evidence type="ECO:0000259" key="2">
    <source>
        <dbReference type="PROSITE" id="PS50280"/>
    </source>
</evidence>
<dbReference type="CDD" id="cd10527">
    <property type="entry name" value="SET_LSMT"/>
    <property type="match status" value="1"/>
</dbReference>
<feature type="domain" description="SET" evidence="2">
    <location>
        <begin position="83"/>
        <end position="314"/>
    </location>
</feature>
<dbReference type="Gene3D" id="3.90.1410.10">
    <property type="entry name" value="set domain protein methyltransferase, domain 1"/>
    <property type="match status" value="1"/>
</dbReference>
<dbReference type="InterPro" id="IPR046341">
    <property type="entry name" value="SET_dom_sf"/>
</dbReference>
<feature type="signal peptide" evidence="1">
    <location>
        <begin position="1"/>
        <end position="26"/>
    </location>
</feature>
<dbReference type="EMBL" id="CAICTM010000252">
    <property type="protein sequence ID" value="CAB9506078.1"/>
    <property type="molecule type" value="Genomic_DNA"/>
</dbReference>
<dbReference type="Proteomes" id="UP001153069">
    <property type="component" value="Unassembled WGS sequence"/>
</dbReference>
<evidence type="ECO:0000313" key="4">
    <source>
        <dbReference type="Proteomes" id="UP001153069"/>
    </source>
</evidence>
<keyword evidence="1" id="KW-0732">Signal</keyword>
<name>A0A9N8H8V5_9STRA</name>
<keyword evidence="4" id="KW-1185">Reference proteome</keyword>
<dbReference type="PANTHER" id="PTHR13271">
    <property type="entry name" value="UNCHARACTERIZED PUTATIVE METHYLTRANSFERASE"/>
    <property type="match status" value="1"/>
</dbReference>
<dbReference type="PROSITE" id="PS50280">
    <property type="entry name" value="SET"/>
    <property type="match status" value="1"/>
</dbReference>